<sequence>MEEINNFQQESDETLFQVWERFKELLMKCPQHYLTETQEGMPQLLRDGLFARMAMEHRDEAGGSRRRLSWRQFILALGLHTREEMESHGFARPPKKVTMTDLFYLRGLDVRSVNIHYLLARYLRKSRAHISGGQFVARYLRRFADGRKSKAHISGGQFIIDMAELVRLQIYVQLYDTWVWVANGPERQPDAIAGARAIAEDAPAVDEGDQAVLAPVQAPQQPPLPPPAPTRTMPQRMARLEKDVHEIHGALTEQCEGRSYLYTIFSDPYVLLEERQTEDWRG</sequence>
<evidence type="ECO:0000313" key="1">
    <source>
        <dbReference type="EMBL" id="GJT81035.1"/>
    </source>
</evidence>
<evidence type="ECO:0000313" key="2">
    <source>
        <dbReference type="Proteomes" id="UP001151760"/>
    </source>
</evidence>
<reference evidence="1" key="2">
    <citation type="submission" date="2022-01" db="EMBL/GenBank/DDBJ databases">
        <authorList>
            <person name="Yamashiro T."/>
            <person name="Shiraishi A."/>
            <person name="Satake H."/>
            <person name="Nakayama K."/>
        </authorList>
    </citation>
    <scope>NUCLEOTIDE SEQUENCE</scope>
</reference>
<name>A0ABQ5GZG9_9ASTR</name>
<proteinExistence type="predicted"/>
<protein>
    <submittedName>
        <fullName evidence="1">Uncharacterized protein</fullName>
    </submittedName>
</protein>
<reference evidence="1" key="1">
    <citation type="journal article" date="2022" name="Int. J. Mol. Sci.">
        <title>Draft Genome of Tanacetum Coccineum: Genomic Comparison of Closely Related Tanacetum-Family Plants.</title>
        <authorList>
            <person name="Yamashiro T."/>
            <person name="Shiraishi A."/>
            <person name="Nakayama K."/>
            <person name="Satake H."/>
        </authorList>
    </citation>
    <scope>NUCLEOTIDE SEQUENCE</scope>
</reference>
<gene>
    <name evidence="1" type="ORF">Tco_1055377</name>
</gene>
<organism evidence="1 2">
    <name type="scientific">Tanacetum coccineum</name>
    <dbReference type="NCBI Taxonomy" id="301880"/>
    <lineage>
        <taxon>Eukaryota</taxon>
        <taxon>Viridiplantae</taxon>
        <taxon>Streptophyta</taxon>
        <taxon>Embryophyta</taxon>
        <taxon>Tracheophyta</taxon>
        <taxon>Spermatophyta</taxon>
        <taxon>Magnoliopsida</taxon>
        <taxon>eudicotyledons</taxon>
        <taxon>Gunneridae</taxon>
        <taxon>Pentapetalae</taxon>
        <taxon>asterids</taxon>
        <taxon>campanulids</taxon>
        <taxon>Asterales</taxon>
        <taxon>Asteraceae</taxon>
        <taxon>Asteroideae</taxon>
        <taxon>Anthemideae</taxon>
        <taxon>Anthemidinae</taxon>
        <taxon>Tanacetum</taxon>
    </lineage>
</organism>
<comment type="caution">
    <text evidence="1">The sequence shown here is derived from an EMBL/GenBank/DDBJ whole genome shotgun (WGS) entry which is preliminary data.</text>
</comment>
<keyword evidence="2" id="KW-1185">Reference proteome</keyword>
<accession>A0ABQ5GZG9</accession>
<dbReference type="EMBL" id="BQNB010019046">
    <property type="protein sequence ID" value="GJT81035.1"/>
    <property type="molecule type" value="Genomic_DNA"/>
</dbReference>
<dbReference type="Proteomes" id="UP001151760">
    <property type="component" value="Unassembled WGS sequence"/>
</dbReference>